<protein>
    <submittedName>
        <fullName evidence="2">Uncharacterized protein</fullName>
    </submittedName>
</protein>
<evidence type="ECO:0000313" key="2">
    <source>
        <dbReference type="EMBL" id="TFD27507.1"/>
    </source>
</evidence>
<gene>
    <name evidence="2" type="ORF">E3T49_13275</name>
</gene>
<comment type="caution">
    <text evidence="2">The sequence shown here is derived from an EMBL/GenBank/DDBJ whole genome shotgun (WGS) entry which is preliminary data.</text>
</comment>
<dbReference type="RefSeq" id="WP_134425377.1">
    <property type="nucleotide sequence ID" value="NZ_SOHA01000039.1"/>
</dbReference>
<sequence>MSTFIWFLLISSAVLIISSAPSVDRVTKPSWFDIMPHLTQSQKQRTRLQQTERHRARARRRR</sequence>
<feature type="compositionally biased region" description="Polar residues" evidence="1">
    <location>
        <begin position="40"/>
        <end position="49"/>
    </location>
</feature>
<reference evidence="2 3" key="1">
    <citation type="submission" date="2019-03" db="EMBL/GenBank/DDBJ databases">
        <title>Genomics of glacier-inhabiting Cryobacterium strains.</title>
        <authorList>
            <person name="Liu Q."/>
            <person name="Xin Y.-H."/>
        </authorList>
    </citation>
    <scope>NUCLEOTIDE SEQUENCE [LARGE SCALE GENOMIC DNA]</scope>
    <source>
        <strain evidence="2 3">TMT1-51</strain>
    </source>
</reference>
<keyword evidence="3" id="KW-1185">Reference proteome</keyword>
<organism evidence="2 3">
    <name type="scientific">Cryobacterium cryoconiti</name>
    <dbReference type="NCBI Taxonomy" id="1259239"/>
    <lineage>
        <taxon>Bacteria</taxon>
        <taxon>Bacillati</taxon>
        <taxon>Actinomycetota</taxon>
        <taxon>Actinomycetes</taxon>
        <taxon>Micrococcales</taxon>
        <taxon>Microbacteriaceae</taxon>
        <taxon>Cryobacterium</taxon>
    </lineage>
</organism>
<dbReference type="AlphaFoldDB" id="A0A4Y8JU34"/>
<dbReference type="EMBL" id="SOHA01000039">
    <property type="protein sequence ID" value="TFD27507.1"/>
    <property type="molecule type" value="Genomic_DNA"/>
</dbReference>
<evidence type="ECO:0000256" key="1">
    <source>
        <dbReference type="SAM" id="MobiDB-lite"/>
    </source>
</evidence>
<dbReference type="Proteomes" id="UP000297472">
    <property type="component" value="Unassembled WGS sequence"/>
</dbReference>
<feature type="region of interest" description="Disordered" evidence="1">
    <location>
        <begin position="40"/>
        <end position="62"/>
    </location>
</feature>
<name>A0A4Y8JU34_9MICO</name>
<accession>A0A4Y8JU34</accession>
<proteinExistence type="predicted"/>
<evidence type="ECO:0000313" key="3">
    <source>
        <dbReference type="Proteomes" id="UP000297472"/>
    </source>
</evidence>